<protein>
    <submittedName>
        <fullName evidence="1">Uncharacterized protein</fullName>
    </submittedName>
</protein>
<sequence>MRVVITFLAVCFFTEVNAGLPLALEDLITNKGKIKLSTSISYLNSSAEDIQLGEQVIVQVDNNSFLNLPSSIGETKTNTDTLIGTVGLRYGALRDLEVYARSSYVYRDTRSFQSDGINSQSFNDFASTWFGTSYQFSYDNESPALLGFLETSVYEKSQGSTSSFDSWSAGVTTYRAIDPVVLSMSAAYQWNADRELNGQIVKPGGILSINPSLAFAVNDRITLTTGVQWRLKARGEVDFRKTGFRQTDTGLSLGLGYGFARGNILNVSLFANTSGRRQSNLRFNWLYAF</sequence>
<dbReference type="Proteomes" id="UP000528457">
    <property type="component" value="Unassembled WGS sequence"/>
</dbReference>
<evidence type="ECO:0000313" key="2">
    <source>
        <dbReference type="Proteomes" id="UP000528457"/>
    </source>
</evidence>
<dbReference type="EMBL" id="JACHHT010000001">
    <property type="protein sequence ID" value="MBB6520026.1"/>
    <property type="molecule type" value="Genomic_DNA"/>
</dbReference>
<dbReference type="AlphaFoldDB" id="A0A7X0JRF0"/>
<proteinExistence type="predicted"/>
<accession>A0A7X0JRF0</accession>
<name>A0A7X0JRF0_9GAMM</name>
<evidence type="ECO:0000313" key="1">
    <source>
        <dbReference type="EMBL" id="MBB6520026.1"/>
    </source>
</evidence>
<keyword evidence="2" id="KW-1185">Reference proteome</keyword>
<reference evidence="1 2" key="1">
    <citation type="submission" date="2020-08" db="EMBL/GenBank/DDBJ databases">
        <title>Genomic Encyclopedia of Type Strains, Phase IV (KMG-IV): sequencing the most valuable type-strain genomes for metagenomic binning, comparative biology and taxonomic classification.</title>
        <authorList>
            <person name="Goeker M."/>
        </authorList>
    </citation>
    <scope>NUCLEOTIDE SEQUENCE [LARGE SCALE GENOMIC DNA]</scope>
    <source>
        <strain evidence="1 2">DSM 22368</strain>
    </source>
</reference>
<organism evidence="1 2">
    <name type="scientific">Pseudoteredinibacter isoporae</name>
    <dbReference type="NCBI Taxonomy" id="570281"/>
    <lineage>
        <taxon>Bacteria</taxon>
        <taxon>Pseudomonadati</taxon>
        <taxon>Pseudomonadota</taxon>
        <taxon>Gammaproteobacteria</taxon>
        <taxon>Cellvibrionales</taxon>
        <taxon>Cellvibrionaceae</taxon>
        <taxon>Pseudoteredinibacter</taxon>
    </lineage>
</organism>
<dbReference type="InParanoid" id="A0A7X0JRF0"/>
<gene>
    <name evidence="1" type="ORF">HNR48_000304</name>
</gene>
<dbReference type="RefSeq" id="WP_166852480.1">
    <property type="nucleotide sequence ID" value="NZ_JAAONY010000001.1"/>
</dbReference>
<comment type="caution">
    <text evidence="1">The sequence shown here is derived from an EMBL/GenBank/DDBJ whole genome shotgun (WGS) entry which is preliminary data.</text>
</comment>